<feature type="region of interest" description="Disordered" evidence="1">
    <location>
        <begin position="90"/>
        <end position="184"/>
    </location>
</feature>
<name>A0AAN6YCK8_9PEZI</name>
<protein>
    <submittedName>
        <fullName evidence="3">Uncharacterized protein</fullName>
    </submittedName>
</protein>
<keyword evidence="2" id="KW-1133">Transmembrane helix</keyword>
<evidence type="ECO:0000256" key="2">
    <source>
        <dbReference type="SAM" id="Phobius"/>
    </source>
</evidence>
<dbReference type="Proteomes" id="UP001301769">
    <property type="component" value="Unassembled WGS sequence"/>
</dbReference>
<accession>A0AAN6YCK8</accession>
<dbReference type="AlphaFoldDB" id="A0AAN6YCK8"/>
<dbReference type="EMBL" id="MU858078">
    <property type="protein sequence ID" value="KAK4215551.1"/>
    <property type="molecule type" value="Genomic_DNA"/>
</dbReference>
<reference evidence="3" key="1">
    <citation type="journal article" date="2023" name="Mol. Phylogenet. Evol.">
        <title>Genome-scale phylogeny and comparative genomics of the fungal order Sordariales.</title>
        <authorList>
            <person name="Hensen N."/>
            <person name="Bonometti L."/>
            <person name="Westerberg I."/>
            <person name="Brannstrom I.O."/>
            <person name="Guillou S."/>
            <person name="Cros-Aarteil S."/>
            <person name="Calhoun S."/>
            <person name="Haridas S."/>
            <person name="Kuo A."/>
            <person name="Mondo S."/>
            <person name="Pangilinan J."/>
            <person name="Riley R."/>
            <person name="LaButti K."/>
            <person name="Andreopoulos B."/>
            <person name="Lipzen A."/>
            <person name="Chen C."/>
            <person name="Yan M."/>
            <person name="Daum C."/>
            <person name="Ng V."/>
            <person name="Clum A."/>
            <person name="Steindorff A."/>
            <person name="Ohm R.A."/>
            <person name="Martin F."/>
            <person name="Silar P."/>
            <person name="Natvig D.O."/>
            <person name="Lalanne C."/>
            <person name="Gautier V."/>
            <person name="Ament-Velasquez S.L."/>
            <person name="Kruys A."/>
            <person name="Hutchinson M.I."/>
            <person name="Powell A.J."/>
            <person name="Barry K."/>
            <person name="Miller A.N."/>
            <person name="Grigoriev I.V."/>
            <person name="Debuchy R."/>
            <person name="Gladieux P."/>
            <person name="Hiltunen Thoren M."/>
            <person name="Johannesson H."/>
        </authorList>
    </citation>
    <scope>NUCLEOTIDE SEQUENCE</scope>
    <source>
        <strain evidence="3">PSN293</strain>
    </source>
</reference>
<proteinExistence type="predicted"/>
<evidence type="ECO:0000313" key="4">
    <source>
        <dbReference type="Proteomes" id="UP001301769"/>
    </source>
</evidence>
<evidence type="ECO:0000256" key="1">
    <source>
        <dbReference type="SAM" id="MobiDB-lite"/>
    </source>
</evidence>
<comment type="caution">
    <text evidence="3">The sequence shown here is derived from an EMBL/GenBank/DDBJ whole genome shotgun (WGS) entry which is preliminary data.</text>
</comment>
<keyword evidence="4" id="KW-1185">Reference proteome</keyword>
<organism evidence="3 4">
    <name type="scientific">Rhypophila decipiens</name>
    <dbReference type="NCBI Taxonomy" id="261697"/>
    <lineage>
        <taxon>Eukaryota</taxon>
        <taxon>Fungi</taxon>
        <taxon>Dikarya</taxon>
        <taxon>Ascomycota</taxon>
        <taxon>Pezizomycotina</taxon>
        <taxon>Sordariomycetes</taxon>
        <taxon>Sordariomycetidae</taxon>
        <taxon>Sordariales</taxon>
        <taxon>Naviculisporaceae</taxon>
        <taxon>Rhypophila</taxon>
    </lineage>
</organism>
<feature type="compositionally biased region" description="Polar residues" evidence="1">
    <location>
        <begin position="119"/>
        <end position="134"/>
    </location>
</feature>
<gene>
    <name evidence="3" type="ORF">QBC37DRAFT_398465</name>
</gene>
<keyword evidence="2" id="KW-0812">Transmembrane</keyword>
<sequence length="184" mass="19940">MAPQLQRSAIEAIHQLRSRTLLKRDGCPVIDGVERCTKPAIASQGTTWIIVGVIVGIIVVGAFSVLIFLHIKNKRRNEREDLEDRFQMADYGLEPPTGSSKIAQVPGSGPRKLSLDDSLGTNGRPSEAMSQTKRASGLPRGYVNPFVSPADDSASIKSIDLNPKWPSRSDSPARSQSPLPSKNP</sequence>
<reference evidence="3" key="2">
    <citation type="submission" date="2023-05" db="EMBL/GenBank/DDBJ databases">
        <authorList>
            <consortium name="Lawrence Berkeley National Laboratory"/>
            <person name="Steindorff A."/>
            <person name="Hensen N."/>
            <person name="Bonometti L."/>
            <person name="Westerberg I."/>
            <person name="Brannstrom I.O."/>
            <person name="Guillou S."/>
            <person name="Cros-Aarteil S."/>
            <person name="Calhoun S."/>
            <person name="Haridas S."/>
            <person name="Kuo A."/>
            <person name="Mondo S."/>
            <person name="Pangilinan J."/>
            <person name="Riley R."/>
            <person name="Labutti K."/>
            <person name="Andreopoulos B."/>
            <person name="Lipzen A."/>
            <person name="Chen C."/>
            <person name="Yanf M."/>
            <person name="Daum C."/>
            <person name="Ng V."/>
            <person name="Clum A."/>
            <person name="Ohm R."/>
            <person name="Martin F."/>
            <person name="Silar P."/>
            <person name="Natvig D."/>
            <person name="Lalanne C."/>
            <person name="Gautier V."/>
            <person name="Ament-Velasquez S.L."/>
            <person name="Kruys A."/>
            <person name="Hutchinson M.I."/>
            <person name="Powell A.J."/>
            <person name="Barry K."/>
            <person name="Miller A.N."/>
            <person name="Grigoriev I.V."/>
            <person name="Debuchy R."/>
            <person name="Gladieux P."/>
            <person name="Thoren M.H."/>
            <person name="Johannesson H."/>
        </authorList>
    </citation>
    <scope>NUCLEOTIDE SEQUENCE</scope>
    <source>
        <strain evidence="3">PSN293</strain>
    </source>
</reference>
<keyword evidence="2" id="KW-0472">Membrane</keyword>
<evidence type="ECO:0000313" key="3">
    <source>
        <dbReference type="EMBL" id="KAK4215551.1"/>
    </source>
</evidence>
<feature type="compositionally biased region" description="Polar residues" evidence="1">
    <location>
        <begin position="168"/>
        <end position="184"/>
    </location>
</feature>
<feature type="transmembrane region" description="Helical" evidence="2">
    <location>
        <begin position="48"/>
        <end position="69"/>
    </location>
</feature>